<reference evidence="2 3" key="1">
    <citation type="submission" date="2019-01" db="EMBL/GenBank/DDBJ databases">
        <title>Cytophagaceae bacterium strain CAR-16.</title>
        <authorList>
            <person name="Chen W.-M."/>
        </authorList>
    </citation>
    <scope>NUCLEOTIDE SEQUENCE [LARGE SCALE GENOMIC DNA]</scope>
    <source>
        <strain evidence="2 3">CAR-16</strain>
    </source>
</reference>
<gene>
    <name evidence="2" type="ORF">ESB04_05855</name>
</gene>
<dbReference type="Proteomes" id="UP000289455">
    <property type="component" value="Unassembled WGS sequence"/>
</dbReference>
<organism evidence="2 3">
    <name type="scientific">Aquirufa rosea</name>
    <dbReference type="NCBI Taxonomy" id="2509241"/>
    <lineage>
        <taxon>Bacteria</taxon>
        <taxon>Pseudomonadati</taxon>
        <taxon>Bacteroidota</taxon>
        <taxon>Cytophagia</taxon>
        <taxon>Cytophagales</taxon>
        <taxon>Flectobacillaceae</taxon>
        <taxon>Aquirufa</taxon>
    </lineage>
</organism>
<keyword evidence="1" id="KW-0472">Membrane</keyword>
<keyword evidence="1" id="KW-0812">Transmembrane</keyword>
<feature type="transmembrane region" description="Helical" evidence="1">
    <location>
        <begin position="173"/>
        <end position="190"/>
    </location>
</feature>
<comment type="caution">
    <text evidence="2">The sequence shown here is derived from an EMBL/GenBank/DDBJ whole genome shotgun (WGS) entry which is preliminary data.</text>
</comment>
<evidence type="ECO:0000313" key="3">
    <source>
        <dbReference type="Proteomes" id="UP000289455"/>
    </source>
</evidence>
<dbReference type="EMBL" id="SDHY01000003">
    <property type="protein sequence ID" value="RXK49699.1"/>
    <property type="molecule type" value="Genomic_DNA"/>
</dbReference>
<name>A0A4Q1C007_9BACT</name>
<feature type="transmembrane region" description="Helical" evidence="1">
    <location>
        <begin position="15"/>
        <end position="36"/>
    </location>
</feature>
<dbReference type="InterPro" id="IPR032809">
    <property type="entry name" value="Put_HupE_UreJ"/>
</dbReference>
<accession>A0A4Q1C007</accession>
<feature type="transmembrane region" description="Helical" evidence="1">
    <location>
        <begin position="138"/>
        <end position="161"/>
    </location>
</feature>
<dbReference type="Pfam" id="PF13795">
    <property type="entry name" value="HupE_UreJ_2"/>
    <property type="match status" value="1"/>
</dbReference>
<feature type="transmembrane region" description="Helical" evidence="1">
    <location>
        <begin position="71"/>
        <end position="90"/>
    </location>
</feature>
<keyword evidence="3" id="KW-1185">Reference proteome</keyword>
<proteinExistence type="predicted"/>
<dbReference type="RefSeq" id="WP_129026796.1">
    <property type="nucleotide sequence ID" value="NZ_SDHY01000003.1"/>
</dbReference>
<sequence>MTYFNTYLTLGLEHILNIQALDHLLFILSLTCIYRFSDSKNLFFLITAFTIGHSLTLGLATMGWIQVSMHWIEFLIPCTIFLSAIGNFSFQDAGLKKQKNSSLKYLLVGIFGLIHGLGFSNYLQSLLGKEQSIVGPLFAFNIGLEIGQIIVVISILILSSLIMRLTKIKMQSLVLVISGIVIGLVIPMIIERW</sequence>
<evidence type="ECO:0000256" key="1">
    <source>
        <dbReference type="SAM" id="Phobius"/>
    </source>
</evidence>
<feature type="transmembrane region" description="Helical" evidence="1">
    <location>
        <begin position="102"/>
        <end position="123"/>
    </location>
</feature>
<keyword evidence="1" id="KW-1133">Transmembrane helix</keyword>
<evidence type="ECO:0000313" key="2">
    <source>
        <dbReference type="EMBL" id="RXK49699.1"/>
    </source>
</evidence>
<dbReference type="OrthoDB" id="9808870at2"/>
<dbReference type="AlphaFoldDB" id="A0A4Q1C007"/>
<protein>
    <submittedName>
        <fullName evidence="2">HupE/UreJ family protein</fullName>
    </submittedName>
</protein>
<feature type="transmembrane region" description="Helical" evidence="1">
    <location>
        <begin position="43"/>
        <end position="65"/>
    </location>
</feature>